<proteinExistence type="predicted"/>
<evidence type="ECO:0000313" key="2">
    <source>
        <dbReference type="EMBL" id="CAI9719510.1"/>
    </source>
</evidence>
<dbReference type="EMBL" id="OX597816">
    <property type="protein sequence ID" value="CAI9719510.1"/>
    <property type="molecule type" value="Genomic_DNA"/>
</dbReference>
<feature type="compositionally biased region" description="Polar residues" evidence="1">
    <location>
        <begin position="1"/>
        <end position="16"/>
    </location>
</feature>
<dbReference type="AlphaFoldDB" id="A0AA36F0Y3"/>
<evidence type="ECO:0000256" key="1">
    <source>
        <dbReference type="SAM" id="MobiDB-lite"/>
    </source>
</evidence>
<keyword evidence="3" id="KW-1185">Reference proteome</keyword>
<sequence>MPTSTRATPVSSSTSEAEIESKYLEESEKLDEEPTQTRRKYSKTGTATKSTMKEAVKLKNKMKKSLNLEKWSLHFDGKRIDDQECQVLILKNEQGEVKLEALQLPKGKADTVVKGITADLGEYNLWNCVKMIVADTTSVKWHCHSVANIVCSKGYERTAIYWLSASYP</sequence>
<dbReference type="Proteomes" id="UP001162480">
    <property type="component" value="Chromosome 3"/>
</dbReference>
<name>A0AA36F0Y3_OCTVU</name>
<gene>
    <name evidence="2" type="ORF">OCTVUL_1B022865</name>
</gene>
<evidence type="ECO:0000313" key="3">
    <source>
        <dbReference type="Proteomes" id="UP001162480"/>
    </source>
</evidence>
<protein>
    <submittedName>
        <fullName evidence="2">Uncharacterized protein</fullName>
    </submittedName>
</protein>
<accession>A0AA36F0Y3</accession>
<organism evidence="2 3">
    <name type="scientific">Octopus vulgaris</name>
    <name type="common">Common octopus</name>
    <dbReference type="NCBI Taxonomy" id="6645"/>
    <lineage>
        <taxon>Eukaryota</taxon>
        <taxon>Metazoa</taxon>
        <taxon>Spiralia</taxon>
        <taxon>Lophotrochozoa</taxon>
        <taxon>Mollusca</taxon>
        <taxon>Cephalopoda</taxon>
        <taxon>Coleoidea</taxon>
        <taxon>Octopodiformes</taxon>
        <taxon>Octopoda</taxon>
        <taxon>Incirrata</taxon>
        <taxon>Octopodidae</taxon>
        <taxon>Octopus</taxon>
    </lineage>
</organism>
<reference evidence="2" key="1">
    <citation type="submission" date="2023-08" db="EMBL/GenBank/DDBJ databases">
        <authorList>
            <person name="Alioto T."/>
            <person name="Alioto T."/>
            <person name="Gomez Garrido J."/>
        </authorList>
    </citation>
    <scope>NUCLEOTIDE SEQUENCE</scope>
</reference>
<feature type="region of interest" description="Disordered" evidence="1">
    <location>
        <begin position="1"/>
        <end position="49"/>
    </location>
</feature>